<dbReference type="Gene3D" id="3.40.50.12780">
    <property type="entry name" value="N-terminal domain of ligase-like"/>
    <property type="match status" value="1"/>
</dbReference>
<dbReference type="InterPro" id="IPR010071">
    <property type="entry name" value="AA_adenyl_dom"/>
</dbReference>
<dbReference type="PROSITE" id="PS00012">
    <property type="entry name" value="PHOSPHOPANTETHEINE"/>
    <property type="match status" value="2"/>
</dbReference>
<keyword evidence="3" id="KW-0597">Phosphoprotein</keyword>
<dbReference type="InterPro" id="IPR000873">
    <property type="entry name" value="AMP-dep_synth/lig_dom"/>
</dbReference>
<sequence>MYDDIGSEMARVTRSSAARIAIVDGSRTVTYRDLDHRSAVLAQLLTRKGVGAESAVVLLVDHGVHAVVSMVAVVRAGGAYVPLNKSFPIDRVRSLIEDSGAGVVLTDSEECRTALTGLPDHIAVVVLDENGRPLGAEPGEWTSDSAAYVADSASLAYVMYTSGSTGEPRGVAVSHRNVLSLARSEIVARPARPHFADRVLVHSPLAFDASTYEVWATLLRGGTAVLGPREGVSSEVLRGLIERSGLARAFLTTQLFTILAMDNPGVFRGMQQVMTGGEVVSPSVAIAVAESCPELELVHVYGPTETTTFAAWHVVGDRRSGPLPLSSPVDGFRLDLVDPATDGCGEPSTDGELLLSGPAVARGYYHRPALTAERFIPDPTGPPGTRRYRTGDRCRWAADDELEFVGRLDRQVKLRGFRIELGEIETALLSLSDVSAAVVVVREDRAGVRALAGYVVAADASRFDTAAALARLGEHLPDFMVPATLTALDSLPLTANGKIDQRRLPVPMVDHGPAAPAGTAEHVIAELFAEVLGVETVGAQVGFLDMGGNSLLAMRLVGQLRSRFGLRRRVQDLMRRPTVVEFVADMTDNERALLTASAVDAPSNTLVPASGPAGSRNRLSSAQQRLWFIDQLLPGRPDYNVPIAVRLVGELDRAALAAALSDVVVRHDILRTRYETSADEPWQVVEPSVPIGIEVVDACSTGAADPFGAADRVIEELWARPFDLRAAPPLRAHLLEVGDDTRILCLVLHHIATDGISNDIVIADLARCYSARSRGGELRSPAPRLRYSDYSLWQQSRVDTAEMREDVDFWRSVLAGSQAVGLPTDRTRPARPSGRGDQLDLPLPAVVQQAVAQLARRSGVTTFTVLLATFVLLVARQTGLRDIAVGTPVSGRTTPETEQLVGFLVNTVVLRADVDQRRSFSELLAGLREVTAAAFSHAELPFERVVEELHPERDLATHPLFQLMFSMSASGDAGQWADLRAEWHPVPFRAAKFDLELSVREDATGLVLVAFYAQELFEAASIARLLRRFTHLLAEVTATPERPLSEISMLDAAELAALDELQRAVSGESEVDDVTLHEAVTEQVRRAPDAVAVTAGEHSMSYRELDRCSDGFAAALADAGTVLRQPVGVWLDRGPDLLVALLGVLKAGGVFVPLDPGLPPERARVILAEAGARLCVTAGAEDSAAVCDVARPFAVPAVDVLRCRATAAPHAPQVDADDLVSIYYTSGSTGRPKGVANTHRGWVNRMRWMQSVHRLAPGESVLHKTVLSFDDSAVELFWPLMHGGRVVMLEPGAHRDPLAILQEVERSAVAVVQFVPSMLSLVCDEVEAREDPPPAALRRVVSSGDELRPELVARFTQTLGGTGATLHNQWGPTEASIDATWHPCVPEDADRGRVPIGTPLTNYRVHVLDENLNRVPPGVAGELFIGGVGVARGYWNDPIRTAVAFVPDPFLPGGVLYRTGDRGVLSPDGVLMFGGRTDHQVKIRGNRVELAEVERHITGHRDVAEAVVTVWECEAGDKRLVAHVRPEAGARPDVDDLRAALARRLPSYMVPSHMLLVELFPLTASGKVDRNALPAPVRSSAQAGRRPSSESELLVAEVWAEFLDASDADADFFALGGHSLLATQIVSRLRRVLDTDLPLIALFEHPTIAGLACAVEQQLLATAGSVR</sequence>
<reference evidence="5 6" key="1">
    <citation type="submission" date="2020-07" db="EMBL/GenBank/DDBJ databases">
        <title>Sequencing the genomes of 1000 actinobacteria strains.</title>
        <authorList>
            <person name="Klenk H.-P."/>
        </authorList>
    </citation>
    <scope>NUCLEOTIDE SEQUENCE [LARGE SCALE GENOMIC DNA]</scope>
    <source>
        <strain evidence="5 6">DSM 44749</strain>
    </source>
</reference>
<dbReference type="InterPro" id="IPR045851">
    <property type="entry name" value="AMP-bd_C_sf"/>
</dbReference>
<protein>
    <submittedName>
        <fullName evidence="5">Amino acid adenylation domain-containing protein</fullName>
    </submittedName>
</protein>
<dbReference type="InterPro" id="IPR042099">
    <property type="entry name" value="ANL_N_sf"/>
</dbReference>
<dbReference type="CDD" id="cd19531">
    <property type="entry name" value="LCL_NRPS-like"/>
    <property type="match status" value="1"/>
</dbReference>
<keyword evidence="2" id="KW-0596">Phosphopantetheine</keyword>
<dbReference type="Gene3D" id="2.30.38.10">
    <property type="entry name" value="Luciferase, Domain 3"/>
    <property type="match status" value="1"/>
</dbReference>
<comment type="caution">
    <text evidence="5">The sequence shown here is derived from an EMBL/GenBank/DDBJ whole genome shotgun (WGS) entry which is preliminary data.</text>
</comment>
<organism evidence="5 6">
    <name type="scientific">Pseudonocardia alni</name>
    <name type="common">Amycolata alni</name>
    <dbReference type="NCBI Taxonomy" id="33907"/>
    <lineage>
        <taxon>Bacteria</taxon>
        <taxon>Bacillati</taxon>
        <taxon>Actinomycetota</taxon>
        <taxon>Actinomycetes</taxon>
        <taxon>Pseudonocardiales</taxon>
        <taxon>Pseudonocardiaceae</taxon>
        <taxon>Pseudonocardia</taxon>
    </lineage>
</organism>
<dbReference type="Gene3D" id="1.10.1200.10">
    <property type="entry name" value="ACP-like"/>
    <property type="match status" value="1"/>
</dbReference>
<dbReference type="CDD" id="cd05930">
    <property type="entry name" value="A_NRPS"/>
    <property type="match status" value="1"/>
</dbReference>
<dbReference type="InterPro" id="IPR009081">
    <property type="entry name" value="PP-bd_ACP"/>
</dbReference>
<dbReference type="Gene3D" id="3.40.50.980">
    <property type="match status" value="2"/>
</dbReference>
<keyword evidence="6" id="KW-1185">Reference proteome</keyword>
<dbReference type="InterPro" id="IPR006162">
    <property type="entry name" value="Ppantetheine_attach_site"/>
</dbReference>
<dbReference type="GO" id="GO:0043041">
    <property type="term" value="P:amino acid activation for nonribosomal peptide biosynthetic process"/>
    <property type="evidence" value="ECO:0007669"/>
    <property type="project" value="TreeGrafter"/>
</dbReference>
<dbReference type="NCBIfam" id="NF003417">
    <property type="entry name" value="PRK04813.1"/>
    <property type="match status" value="2"/>
</dbReference>
<evidence type="ECO:0000259" key="4">
    <source>
        <dbReference type="PROSITE" id="PS50075"/>
    </source>
</evidence>
<dbReference type="InterPro" id="IPR020845">
    <property type="entry name" value="AMP-binding_CS"/>
</dbReference>
<dbReference type="GO" id="GO:0003824">
    <property type="term" value="F:catalytic activity"/>
    <property type="evidence" value="ECO:0007669"/>
    <property type="project" value="InterPro"/>
</dbReference>
<evidence type="ECO:0000256" key="1">
    <source>
        <dbReference type="ARBA" id="ARBA00001957"/>
    </source>
</evidence>
<dbReference type="GO" id="GO:0044550">
    <property type="term" value="P:secondary metabolite biosynthetic process"/>
    <property type="evidence" value="ECO:0007669"/>
    <property type="project" value="TreeGrafter"/>
</dbReference>
<dbReference type="SUPFAM" id="SSF56801">
    <property type="entry name" value="Acetyl-CoA synthetase-like"/>
    <property type="match status" value="2"/>
</dbReference>
<dbReference type="Pfam" id="PF00550">
    <property type="entry name" value="PP-binding"/>
    <property type="match status" value="2"/>
</dbReference>
<dbReference type="Gene3D" id="3.30.300.30">
    <property type="match status" value="2"/>
</dbReference>
<dbReference type="FunFam" id="3.30.300.30:FF:000010">
    <property type="entry name" value="Enterobactin synthetase component F"/>
    <property type="match status" value="2"/>
</dbReference>
<dbReference type="PANTHER" id="PTHR45527:SF1">
    <property type="entry name" value="FATTY ACID SYNTHASE"/>
    <property type="match status" value="1"/>
</dbReference>
<dbReference type="SMART" id="SM00823">
    <property type="entry name" value="PKS_PP"/>
    <property type="match status" value="2"/>
</dbReference>
<dbReference type="InterPro" id="IPR020806">
    <property type="entry name" value="PKS_PP-bd"/>
</dbReference>
<dbReference type="InterPro" id="IPR025110">
    <property type="entry name" value="AMP-bd_C"/>
</dbReference>
<accession>A0A852W925</accession>
<dbReference type="Gene3D" id="3.30.559.30">
    <property type="entry name" value="Nonribosomal peptide synthetase, condensation domain"/>
    <property type="match status" value="1"/>
</dbReference>
<evidence type="ECO:0000313" key="5">
    <source>
        <dbReference type="EMBL" id="NYG05399.1"/>
    </source>
</evidence>
<dbReference type="Pfam" id="PF00668">
    <property type="entry name" value="Condensation"/>
    <property type="match status" value="1"/>
</dbReference>
<dbReference type="InterPro" id="IPR029058">
    <property type="entry name" value="AB_hydrolase_fold"/>
</dbReference>
<proteinExistence type="predicted"/>
<comment type="cofactor">
    <cofactor evidence="1">
        <name>pantetheine 4'-phosphate</name>
        <dbReference type="ChEBI" id="CHEBI:47942"/>
    </cofactor>
</comment>
<dbReference type="Proteomes" id="UP000549695">
    <property type="component" value="Unassembled WGS sequence"/>
</dbReference>
<dbReference type="Pfam" id="PF00501">
    <property type="entry name" value="AMP-binding"/>
    <property type="match status" value="2"/>
</dbReference>
<dbReference type="GeneID" id="98055296"/>
<dbReference type="GO" id="GO:0031177">
    <property type="term" value="F:phosphopantetheine binding"/>
    <property type="evidence" value="ECO:0007669"/>
    <property type="project" value="InterPro"/>
</dbReference>
<dbReference type="PANTHER" id="PTHR45527">
    <property type="entry name" value="NONRIBOSOMAL PEPTIDE SYNTHETASE"/>
    <property type="match status" value="1"/>
</dbReference>
<dbReference type="SUPFAM" id="SSF52777">
    <property type="entry name" value="CoA-dependent acyltransferases"/>
    <property type="match status" value="2"/>
</dbReference>
<gene>
    <name evidence="5" type="ORF">HDA37_005753</name>
</gene>
<dbReference type="GO" id="GO:0008610">
    <property type="term" value="P:lipid biosynthetic process"/>
    <property type="evidence" value="ECO:0007669"/>
    <property type="project" value="UniProtKB-ARBA"/>
</dbReference>
<dbReference type="InterPro" id="IPR036736">
    <property type="entry name" value="ACP-like_sf"/>
</dbReference>
<dbReference type="RefSeq" id="WP_179763187.1">
    <property type="nucleotide sequence ID" value="NZ_BAAAJZ010000025.1"/>
</dbReference>
<dbReference type="GO" id="GO:0005829">
    <property type="term" value="C:cytosol"/>
    <property type="evidence" value="ECO:0007669"/>
    <property type="project" value="TreeGrafter"/>
</dbReference>
<dbReference type="Pfam" id="PF13193">
    <property type="entry name" value="AMP-binding_C"/>
    <property type="match status" value="2"/>
</dbReference>
<dbReference type="PROSITE" id="PS00455">
    <property type="entry name" value="AMP_BINDING"/>
    <property type="match status" value="2"/>
</dbReference>
<dbReference type="NCBIfam" id="TIGR01733">
    <property type="entry name" value="AA-adenyl-dom"/>
    <property type="match status" value="2"/>
</dbReference>
<feature type="domain" description="Carrier" evidence="4">
    <location>
        <begin position="515"/>
        <end position="590"/>
    </location>
</feature>
<feature type="domain" description="Carrier" evidence="4">
    <location>
        <begin position="1585"/>
        <end position="1659"/>
    </location>
</feature>
<dbReference type="SUPFAM" id="SSF47336">
    <property type="entry name" value="ACP-like"/>
    <property type="match status" value="2"/>
</dbReference>
<evidence type="ECO:0000256" key="3">
    <source>
        <dbReference type="ARBA" id="ARBA00022553"/>
    </source>
</evidence>
<evidence type="ECO:0000256" key="2">
    <source>
        <dbReference type="ARBA" id="ARBA00022450"/>
    </source>
</evidence>
<dbReference type="InterPro" id="IPR023213">
    <property type="entry name" value="CAT-like_dom_sf"/>
</dbReference>
<dbReference type="PROSITE" id="PS50075">
    <property type="entry name" value="CARRIER"/>
    <property type="match status" value="2"/>
</dbReference>
<name>A0A852W925_PSEA5</name>
<dbReference type="Gene3D" id="3.30.559.10">
    <property type="entry name" value="Chloramphenicol acetyltransferase-like domain"/>
    <property type="match status" value="1"/>
</dbReference>
<dbReference type="InterPro" id="IPR001242">
    <property type="entry name" value="Condensation_dom"/>
</dbReference>
<dbReference type="Gene3D" id="3.40.50.1820">
    <property type="entry name" value="alpha/beta hydrolase"/>
    <property type="match status" value="1"/>
</dbReference>
<evidence type="ECO:0000313" key="6">
    <source>
        <dbReference type="Proteomes" id="UP000549695"/>
    </source>
</evidence>
<dbReference type="EMBL" id="JACCCZ010000002">
    <property type="protein sequence ID" value="NYG05399.1"/>
    <property type="molecule type" value="Genomic_DNA"/>
</dbReference>